<keyword evidence="2" id="KW-1185">Reference proteome</keyword>
<dbReference type="RefSeq" id="WP_083480009.1">
    <property type="nucleotide sequence ID" value="NZ_LKET01000043.1"/>
</dbReference>
<protein>
    <recommendedName>
        <fullName evidence="3">EF2563 family selenium-dependent molybdenum hydroxylase system protein</fullName>
    </recommendedName>
</protein>
<comment type="caution">
    <text evidence="1">The sequence shown here is derived from an EMBL/GenBank/DDBJ whole genome shotgun (WGS) entry which is preliminary data.</text>
</comment>
<accession>A0A0P8W5T3</accession>
<dbReference type="EMBL" id="LKET01000043">
    <property type="protein sequence ID" value="KPU43044.1"/>
    <property type="molecule type" value="Genomic_DNA"/>
</dbReference>
<organism evidence="1 2">
    <name type="scientific">Oxobacter pfennigii</name>
    <dbReference type="NCBI Taxonomy" id="36849"/>
    <lineage>
        <taxon>Bacteria</taxon>
        <taxon>Bacillati</taxon>
        <taxon>Bacillota</taxon>
        <taxon>Clostridia</taxon>
        <taxon>Eubacteriales</taxon>
        <taxon>Clostridiaceae</taxon>
        <taxon>Oxobacter</taxon>
    </lineage>
</organism>
<name>A0A0P8W5T3_9CLOT</name>
<reference evidence="1 2" key="1">
    <citation type="submission" date="2015-09" db="EMBL/GenBank/DDBJ databases">
        <title>Genome sequence of Oxobacter pfennigii DSM 3222.</title>
        <authorList>
            <person name="Poehlein A."/>
            <person name="Bengelsdorf F.R."/>
            <person name="Schiel-Bengelsdorf B."/>
            <person name="Duerre P."/>
            <person name="Daniel R."/>
        </authorList>
    </citation>
    <scope>NUCLEOTIDE SEQUENCE [LARGE SCALE GENOMIC DNA]</scope>
    <source>
        <strain evidence="1 2">DSM 3222</strain>
    </source>
</reference>
<dbReference type="InterPro" id="IPR011053">
    <property type="entry name" value="Single_hybrid_motif"/>
</dbReference>
<dbReference type="SUPFAM" id="SSF51230">
    <property type="entry name" value="Single hybrid motif"/>
    <property type="match status" value="1"/>
</dbReference>
<dbReference type="AlphaFoldDB" id="A0A0P8W5T3"/>
<dbReference type="STRING" id="36849.OXPF_32940"/>
<dbReference type="Proteomes" id="UP000050326">
    <property type="component" value="Unassembled WGS sequence"/>
</dbReference>
<proteinExistence type="predicted"/>
<dbReference type="OrthoDB" id="9815497at2"/>
<evidence type="ECO:0008006" key="3">
    <source>
        <dbReference type="Google" id="ProtNLM"/>
    </source>
</evidence>
<dbReference type="PATRIC" id="fig|36849.3.peg.3489"/>
<dbReference type="InterPro" id="IPR017695">
    <property type="entry name" value="Se-dep_Mo_hydrolase_YqeB"/>
</dbReference>
<evidence type="ECO:0000313" key="2">
    <source>
        <dbReference type="Proteomes" id="UP000050326"/>
    </source>
</evidence>
<gene>
    <name evidence="1" type="ORF">OXPF_32940</name>
</gene>
<dbReference type="NCBIfam" id="TIGR03309">
    <property type="entry name" value="matur_yqeB"/>
    <property type="match status" value="1"/>
</dbReference>
<sequence length="268" mass="29186">MFSKHCIIIKGGGDLSSATAHKLKRSGFQVIITELEQPRMVRRSVSFGNCVYEKEWTVEGMTSVLTGEEGIHGILMNGKIPVLIDPSCEIRKKVKPAIIIDAILAKKNLSTDINDAPIVIGLGPGFTAGQDVHAIIETNRGHNLGRIIFDGKAETNTHVPGDVCGYTFERVLRSPECGIIKNHVEIGDIVRSGDIICTVDTTPVYTKIDGIVRGLIKDGIYIDSDYKVGDIDPRRDSEYCYTISDKGRNIAGGVLEAILILLKNTPLA</sequence>
<evidence type="ECO:0000313" key="1">
    <source>
        <dbReference type="EMBL" id="KPU43044.1"/>
    </source>
</evidence>